<dbReference type="PANTHER" id="PTHR11728:SF1">
    <property type="entry name" value="GLYCEROL-3-PHOSPHATE DEHYDROGENASE [NAD(+)] 2, CHLOROPLASTIC"/>
    <property type="match status" value="1"/>
</dbReference>
<dbReference type="GO" id="GO:0046474">
    <property type="term" value="P:glycerophospholipid biosynthetic process"/>
    <property type="evidence" value="ECO:0007669"/>
    <property type="project" value="TreeGrafter"/>
</dbReference>
<gene>
    <name evidence="2" type="ORF">MNBD_GAMMA04-2349</name>
</gene>
<evidence type="ECO:0000259" key="1">
    <source>
        <dbReference type="Pfam" id="PF07479"/>
    </source>
</evidence>
<dbReference type="GO" id="GO:0005829">
    <property type="term" value="C:cytosol"/>
    <property type="evidence" value="ECO:0007669"/>
    <property type="project" value="TreeGrafter"/>
</dbReference>
<reference evidence="2" key="1">
    <citation type="submission" date="2018-06" db="EMBL/GenBank/DDBJ databases">
        <authorList>
            <person name="Zhirakovskaya E."/>
        </authorList>
    </citation>
    <scope>NUCLEOTIDE SEQUENCE</scope>
</reference>
<dbReference type="PANTHER" id="PTHR11728">
    <property type="entry name" value="GLYCEROL-3-PHOSPHATE DEHYDROGENASE"/>
    <property type="match status" value="1"/>
</dbReference>
<accession>A0A3B0VM12</accession>
<keyword evidence="2" id="KW-0560">Oxidoreductase</keyword>
<protein>
    <submittedName>
        <fullName evidence="2">Glycerol-3-phosphate dehydrogenase [NAD(P)+]</fullName>
        <ecNumber evidence="2">1.1.1.94</ecNumber>
    </submittedName>
</protein>
<sequence>GARPETLMGLAGLGDLVLTCTDDLSRNRRFGKCLAESGQTASAVIKEIGQVVEGVKAVKVVKRMAETLQLDLPIMEQVYQIVSEQALPKEAALALLSRSGRSETKL</sequence>
<dbReference type="InterPro" id="IPR013328">
    <property type="entry name" value="6PGD_dom2"/>
</dbReference>
<dbReference type="SUPFAM" id="SSF48179">
    <property type="entry name" value="6-phosphogluconate dehydrogenase C-terminal domain-like"/>
    <property type="match status" value="1"/>
</dbReference>
<dbReference type="GO" id="GO:0006072">
    <property type="term" value="P:glycerol-3-phosphate metabolic process"/>
    <property type="evidence" value="ECO:0007669"/>
    <property type="project" value="InterPro"/>
</dbReference>
<dbReference type="AlphaFoldDB" id="A0A3B0VM12"/>
<feature type="domain" description="Glycerol-3-phosphate dehydrogenase NAD-dependent C-terminal" evidence="1">
    <location>
        <begin position="1"/>
        <end position="91"/>
    </location>
</feature>
<dbReference type="InterPro" id="IPR006109">
    <property type="entry name" value="G3P_DH_NAD-dep_C"/>
</dbReference>
<name>A0A3B0VM12_9ZZZZ</name>
<proteinExistence type="predicted"/>
<dbReference type="EMBL" id="UOFB01000012">
    <property type="protein sequence ID" value="VAW43961.1"/>
    <property type="molecule type" value="Genomic_DNA"/>
</dbReference>
<organism evidence="2">
    <name type="scientific">hydrothermal vent metagenome</name>
    <dbReference type="NCBI Taxonomy" id="652676"/>
    <lineage>
        <taxon>unclassified sequences</taxon>
        <taxon>metagenomes</taxon>
        <taxon>ecological metagenomes</taxon>
    </lineage>
</organism>
<feature type="non-terminal residue" evidence="2">
    <location>
        <position position="1"/>
    </location>
</feature>
<dbReference type="EC" id="1.1.1.94" evidence="2"/>
<dbReference type="Gene3D" id="1.10.1040.10">
    <property type="entry name" value="N-(1-d-carboxylethyl)-l-norvaline Dehydrogenase, domain 2"/>
    <property type="match status" value="1"/>
</dbReference>
<evidence type="ECO:0000313" key="2">
    <source>
        <dbReference type="EMBL" id="VAW43961.1"/>
    </source>
</evidence>
<dbReference type="GO" id="GO:0047952">
    <property type="term" value="F:glycerol-3-phosphate dehydrogenase [NAD(P)+] activity"/>
    <property type="evidence" value="ECO:0007669"/>
    <property type="project" value="UniProtKB-EC"/>
</dbReference>
<dbReference type="GO" id="GO:0005975">
    <property type="term" value="P:carbohydrate metabolic process"/>
    <property type="evidence" value="ECO:0007669"/>
    <property type="project" value="InterPro"/>
</dbReference>
<dbReference type="InterPro" id="IPR008927">
    <property type="entry name" value="6-PGluconate_DH-like_C_sf"/>
</dbReference>
<dbReference type="Pfam" id="PF07479">
    <property type="entry name" value="NAD_Gly3P_dh_C"/>
    <property type="match status" value="1"/>
</dbReference>